<name>A0A1M7V0Z6_9ACTN</name>
<evidence type="ECO:0000256" key="9">
    <source>
        <dbReference type="SAM" id="Phobius"/>
    </source>
</evidence>
<dbReference type="GO" id="GO:0005886">
    <property type="term" value="C:plasma membrane"/>
    <property type="evidence" value="ECO:0007669"/>
    <property type="project" value="UniProtKB-SubCell"/>
</dbReference>
<dbReference type="InterPro" id="IPR037294">
    <property type="entry name" value="ABC_BtuC-like"/>
</dbReference>
<evidence type="ECO:0000256" key="5">
    <source>
        <dbReference type="ARBA" id="ARBA00022692"/>
    </source>
</evidence>
<sequence>MTRTTGRRSGAAPALSGQARRRRGVQRWHVAVALGALALAASASLFVGVGDLTPADLLDPDEAQARVLWTSRVPRLLAILLAGSAMAVAGLVMMHLTRNRFVSPQTAGTTEWVGLGIVVATLSFGGTSVLGKMTIGVAFALVGTAFFVWLLQRLVLTDVVVVPLVGILLGGVVSAVTTFLAYRFDLLQSVDVWMNGDFSGVLAGRYELLWLVLAATVVAYLWADRFSVAGMGESFAINLGVPYTRVVMVGLAISSIVTAIIVVSVGSIPFLGLVVPNLVTLAMGDNLRRVLPVTALTGAAFVLVCDVLARTIRYPYEVPVGMIGGVVGGVLFVWLLLRARNRAL</sequence>
<evidence type="ECO:0000256" key="7">
    <source>
        <dbReference type="ARBA" id="ARBA00023136"/>
    </source>
</evidence>
<dbReference type="InterPro" id="IPR000522">
    <property type="entry name" value="ABC_transptr_permease_BtuC"/>
</dbReference>
<dbReference type="PANTHER" id="PTHR30472:SF27">
    <property type="entry name" value="PETROBACTIN IMPORT SYSTEM PERMEASE PROTEIN YCLN"/>
    <property type="match status" value="1"/>
</dbReference>
<feature type="transmembrane region" description="Helical" evidence="9">
    <location>
        <begin position="76"/>
        <end position="97"/>
    </location>
</feature>
<keyword evidence="5 9" id="KW-0812">Transmembrane</keyword>
<feature type="transmembrane region" description="Helical" evidence="9">
    <location>
        <begin position="28"/>
        <end position="49"/>
    </location>
</feature>
<feature type="transmembrane region" description="Helical" evidence="9">
    <location>
        <begin position="109"/>
        <end position="127"/>
    </location>
</feature>
<evidence type="ECO:0000256" key="3">
    <source>
        <dbReference type="ARBA" id="ARBA00022448"/>
    </source>
</evidence>
<dbReference type="SUPFAM" id="SSF81345">
    <property type="entry name" value="ABC transporter involved in vitamin B12 uptake, BtuC"/>
    <property type="match status" value="1"/>
</dbReference>
<comment type="similarity">
    <text evidence="2">Belongs to the binding-protein-dependent transport system permease family. FecCD subfamily.</text>
</comment>
<evidence type="ECO:0000256" key="8">
    <source>
        <dbReference type="SAM" id="MobiDB-lite"/>
    </source>
</evidence>
<evidence type="ECO:0000313" key="11">
    <source>
        <dbReference type="Proteomes" id="UP000184428"/>
    </source>
</evidence>
<dbReference type="OrthoDB" id="9811975at2"/>
<feature type="transmembrane region" description="Helical" evidence="9">
    <location>
        <begin position="291"/>
        <end position="312"/>
    </location>
</feature>
<feature type="region of interest" description="Disordered" evidence="8">
    <location>
        <begin position="1"/>
        <end position="20"/>
    </location>
</feature>
<organism evidence="10 11">
    <name type="scientific">Geodermatophilus obscurus</name>
    <dbReference type="NCBI Taxonomy" id="1861"/>
    <lineage>
        <taxon>Bacteria</taxon>
        <taxon>Bacillati</taxon>
        <taxon>Actinomycetota</taxon>
        <taxon>Actinomycetes</taxon>
        <taxon>Geodermatophilales</taxon>
        <taxon>Geodermatophilaceae</taxon>
        <taxon>Geodermatophilus</taxon>
    </lineage>
</organism>
<evidence type="ECO:0000256" key="2">
    <source>
        <dbReference type="ARBA" id="ARBA00007935"/>
    </source>
</evidence>
<feature type="transmembrane region" description="Helical" evidence="9">
    <location>
        <begin position="202"/>
        <end position="223"/>
    </location>
</feature>
<keyword evidence="3" id="KW-0813">Transport</keyword>
<dbReference type="GO" id="GO:0033214">
    <property type="term" value="P:siderophore-iron import into cell"/>
    <property type="evidence" value="ECO:0007669"/>
    <property type="project" value="TreeGrafter"/>
</dbReference>
<dbReference type="Pfam" id="PF01032">
    <property type="entry name" value="FecCD"/>
    <property type="match status" value="1"/>
</dbReference>
<comment type="subcellular location">
    <subcellularLocation>
        <location evidence="1">Cell membrane</location>
        <topology evidence="1">Multi-pass membrane protein</topology>
    </subcellularLocation>
</comment>
<feature type="transmembrane region" description="Helical" evidence="9">
    <location>
        <begin position="235"/>
        <end position="253"/>
    </location>
</feature>
<dbReference type="Proteomes" id="UP000184428">
    <property type="component" value="Unassembled WGS sequence"/>
</dbReference>
<gene>
    <name evidence="10" type="ORF">SAMN05660350_04857</name>
</gene>
<evidence type="ECO:0000256" key="1">
    <source>
        <dbReference type="ARBA" id="ARBA00004651"/>
    </source>
</evidence>
<evidence type="ECO:0000256" key="4">
    <source>
        <dbReference type="ARBA" id="ARBA00022475"/>
    </source>
</evidence>
<feature type="transmembrane region" description="Helical" evidence="9">
    <location>
        <begin position="318"/>
        <end position="337"/>
    </location>
</feature>
<keyword evidence="6 9" id="KW-1133">Transmembrane helix</keyword>
<evidence type="ECO:0000313" key="10">
    <source>
        <dbReference type="EMBL" id="SHN88867.1"/>
    </source>
</evidence>
<dbReference type="Gene3D" id="1.10.3470.10">
    <property type="entry name" value="ABC transporter involved in vitamin B12 uptake, BtuC"/>
    <property type="match status" value="1"/>
</dbReference>
<reference evidence="10 11" key="1">
    <citation type="submission" date="2016-12" db="EMBL/GenBank/DDBJ databases">
        <authorList>
            <person name="Song W.-J."/>
            <person name="Kurnit D.M."/>
        </authorList>
    </citation>
    <scope>NUCLEOTIDE SEQUENCE [LARGE SCALE GENOMIC DNA]</scope>
    <source>
        <strain evidence="10 11">DSM 43162</strain>
    </source>
</reference>
<dbReference type="AlphaFoldDB" id="A0A1M7V0Z6"/>
<keyword evidence="7 9" id="KW-0472">Membrane</keyword>
<dbReference type="PANTHER" id="PTHR30472">
    <property type="entry name" value="FERRIC ENTEROBACTIN TRANSPORT SYSTEM PERMEASE PROTEIN"/>
    <property type="match status" value="1"/>
</dbReference>
<protein>
    <submittedName>
        <fullName evidence="10">Iron complex transport system permease protein</fullName>
    </submittedName>
</protein>
<feature type="transmembrane region" description="Helical" evidence="9">
    <location>
        <begin position="159"/>
        <end position="182"/>
    </location>
</feature>
<keyword evidence="4" id="KW-1003">Cell membrane</keyword>
<feature type="transmembrane region" description="Helical" evidence="9">
    <location>
        <begin position="133"/>
        <end position="152"/>
    </location>
</feature>
<evidence type="ECO:0000256" key="6">
    <source>
        <dbReference type="ARBA" id="ARBA00022989"/>
    </source>
</evidence>
<feature type="transmembrane region" description="Helical" evidence="9">
    <location>
        <begin position="259"/>
        <end position="279"/>
    </location>
</feature>
<dbReference type="CDD" id="cd06550">
    <property type="entry name" value="TM_ABC_iron-siderophores_like"/>
    <property type="match status" value="1"/>
</dbReference>
<proteinExistence type="inferred from homology"/>
<accession>A0A1M7V0Z6</accession>
<dbReference type="GO" id="GO:0022857">
    <property type="term" value="F:transmembrane transporter activity"/>
    <property type="evidence" value="ECO:0007669"/>
    <property type="project" value="InterPro"/>
</dbReference>
<dbReference type="EMBL" id="FRDM01000063">
    <property type="protein sequence ID" value="SHN88867.1"/>
    <property type="molecule type" value="Genomic_DNA"/>
</dbReference>
<dbReference type="RefSeq" id="WP_072921224.1">
    <property type="nucleotide sequence ID" value="NZ_FRDM01000063.1"/>
</dbReference>